<dbReference type="Gene3D" id="3.40.50.1820">
    <property type="entry name" value="alpha/beta hydrolase"/>
    <property type="match status" value="1"/>
</dbReference>
<dbReference type="Pfam" id="PF00561">
    <property type="entry name" value="Abhydrolase_1"/>
    <property type="match status" value="1"/>
</dbReference>
<dbReference type="PANTHER" id="PTHR43194">
    <property type="entry name" value="HYDROLASE ALPHA/BETA FOLD FAMILY"/>
    <property type="match status" value="1"/>
</dbReference>
<keyword evidence="2" id="KW-0378">Hydrolase</keyword>
<reference evidence="2 3" key="1">
    <citation type="submission" date="2023-08" db="EMBL/GenBank/DDBJ databases">
        <authorList>
            <person name="Folkvardsen B D."/>
            <person name="Norman A."/>
        </authorList>
    </citation>
    <scope>NUCLEOTIDE SEQUENCE [LARGE SCALE GENOMIC DNA]</scope>
    <source>
        <strain evidence="2 3">Mu0083</strain>
    </source>
</reference>
<gene>
    <name evidence="2" type="ORF">MU0083_002439</name>
</gene>
<dbReference type="InterPro" id="IPR029058">
    <property type="entry name" value="AB_hydrolase_fold"/>
</dbReference>
<keyword evidence="3" id="KW-1185">Reference proteome</keyword>
<evidence type="ECO:0000313" key="3">
    <source>
        <dbReference type="Proteomes" id="UP001190336"/>
    </source>
</evidence>
<protein>
    <submittedName>
        <fullName evidence="2">Alpha/beta hydrolase</fullName>
    </submittedName>
</protein>
<dbReference type="GO" id="GO:0016787">
    <property type="term" value="F:hydrolase activity"/>
    <property type="evidence" value="ECO:0007669"/>
    <property type="project" value="UniProtKB-KW"/>
</dbReference>
<name>A0ABM9LKG4_9MYCO</name>
<feature type="domain" description="AB hydrolase-1" evidence="1">
    <location>
        <begin position="26"/>
        <end position="273"/>
    </location>
</feature>
<dbReference type="PANTHER" id="PTHR43194:SF5">
    <property type="entry name" value="PIMELOYL-[ACYL-CARRIER PROTEIN] METHYL ESTER ESTERASE"/>
    <property type="match status" value="1"/>
</dbReference>
<proteinExistence type="predicted"/>
<sequence>MARSVLELRSGPVSYLDLHPRDAVGTVLLLHGGGVDNASLSWGETAPRLAAEGYRVIAPDHPGFGHSPAPPWRLTQQRLVDYVGEFVDALGLDRYSVGGLSLGGGMALGHVLQRPERVSGLMLLGSYGLMSRASDGPLAGALQALTWAMLRSGALGVVGRVTAHSPAVLAWSVKTGLIRDPARRTPELMAEITAAVQQDSGVFEQWQRDEIGWSRLKTDYTARLPSLRCPVLIIHGDRDTGVPVARARAAAALIPDARLEIIAGAAHWVQRDRPDAVVAAIKDFVRSLA</sequence>
<dbReference type="SUPFAM" id="SSF53474">
    <property type="entry name" value="alpha/beta-Hydrolases"/>
    <property type="match status" value="1"/>
</dbReference>
<dbReference type="EMBL" id="OY726394">
    <property type="protein sequence ID" value="CAJ1500468.1"/>
    <property type="molecule type" value="Genomic_DNA"/>
</dbReference>
<dbReference type="RefSeq" id="WP_308473217.1">
    <property type="nucleotide sequence ID" value="NZ_OY726394.1"/>
</dbReference>
<dbReference type="PRINTS" id="PR00412">
    <property type="entry name" value="EPOXHYDRLASE"/>
</dbReference>
<accession>A0ABM9LKG4</accession>
<dbReference type="InterPro" id="IPR050228">
    <property type="entry name" value="Carboxylesterase_BioH"/>
</dbReference>
<organism evidence="2 3">
    <name type="scientific">[Mycobacterium] kokjensenii</name>
    <dbReference type="NCBI Taxonomy" id="3064287"/>
    <lineage>
        <taxon>Bacteria</taxon>
        <taxon>Bacillati</taxon>
        <taxon>Actinomycetota</taxon>
        <taxon>Actinomycetes</taxon>
        <taxon>Mycobacteriales</taxon>
        <taxon>Mycobacteriaceae</taxon>
        <taxon>Mycolicibacter</taxon>
    </lineage>
</organism>
<dbReference type="Proteomes" id="UP001190336">
    <property type="component" value="Chromosome"/>
</dbReference>
<evidence type="ECO:0000259" key="1">
    <source>
        <dbReference type="Pfam" id="PF00561"/>
    </source>
</evidence>
<dbReference type="InterPro" id="IPR000639">
    <property type="entry name" value="Epox_hydrolase-like"/>
</dbReference>
<dbReference type="InterPro" id="IPR000073">
    <property type="entry name" value="AB_hydrolase_1"/>
</dbReference>
<evidence type="ECO:0000313" key="2">
    <source>
        <dbReference type="EMBL" id="CAJ1500468.1"/>
    </source>
</evidence>
<dbReference type="PRINTS" id="PR00111">
    <property type="entry name" value="ABHYDROLASE"/>
</dbReference>